<dbReference type="Pfam" id="PF00903">
    <property type="entry name" value="Glyoxalase"/>
    <property type="match status" value="1"/>
</dbReference>
<dbReference type="InterPro" id="IPR029068">
    <property type="entry name" value="Glyas_Bleomycin-R_OHBP_Dase"/>
</dbReference>
<dbReference type="AlphaFoldDB" id="A0A1V9FU50"/>
<name>A0A1V9FU50_9BACT</name>
<dbReference type="InterPro" id="IPR004360">
    <property type="entry name" value="Glyas_Fos-R_dOase_dom"/>
</dbReference>
<feature type="domain" description="VOC" evidence="1">
    <location>
        <begin position="3"/>
        <end position="108"/>
    </location>
</feature>
<gene>
    <name evidence="2" type="ORF">A3860_30980</name>
</gene>
<dbReference type="Proteomes" id="UP000192796">
    <property type="component" value="Unassembled WGS sequence"/>
</dbReference>
<dbReference type="PANTHER" id="PTHR36437">
    <property type="entry name" value="GLYOXALASE/BLEOMYCIN RESISTANCE PROTEIN/DIOXYGENASE"/>
    <property type="match status" value="1"/>
</dbReference>
<dbReference type="EMBL" id="LVYD01000055">
    <property type="protein sequence ID" value="OQP61899.1"/>
    <property type="molecule type" value="Genomic_DNA"/>
</dbReference>
<protein>
    <submittedName>
        <fullName evidence="2">Glyoxalase</fullName>
    </submittedName>
</protein>
<proteinExistence type="predicted"/>
<reference evidence="2 3" key="1">
    <citation type="submission" date="2016-03" db="EMBL/GenBank/DDBJ databases">
        <title>Niastella vici sp. nov., isolated from farmland soil.</title>
        <authorList>
            <person name="Chen L."/>
            <person name="Wang D."/>
            <person name="Yang S."/>
            <person name="Wang G."/>
        </authorList>
    </citation>
    <scope>NUCLEOTIDE SEQUENCE [LARGE SCALE GENOMIC DNA]</scope>
    <source>
        <strain evidence="2 3">DJ57</strain>
    </source>
</reference>
<evidence type="ECO:0000259" key="1">
    <source>
        <dbReference type="PROSITE" id="PS51819"/>
    </source>
</evidence>
<comment type="caution">
    <text evidence="2">The sequence shown here is derived from an EMBL/GenBank/DDBJ whole genome shotgun (WGS) entry which is preliminary data.</text>
</comment>
<dbReference type="Gene3D" id="3.10.180.10">
    <property type="entry name" value="2,3-Dihydroxybiphenyl 1,2-Dioxygenase, domain 1"/>
    <property type="match status" value="1"/>
</dbReference>
<sequence>MKSVEIIMLPVTDRQKAKEFYLQLGFQLLVEAPMPEGGMWIQMGLPGSETTISLAGFHGIICETADIEKEVDELKAKGIEVGKIDDTPWGRFAWLKDLDGNGLCLHQKTV</sequence>
<dbReference type="PANTHER" id="PTHR36437:SF2">
    <property type="entry name" value="GLYOXALASE_BLEOMYCIN RESISTANCE PROTEIN_DIOXYGENASE"/>
    <property type="match status" value="1"/>
</dbReference>
<keyword evidence="3" id="KW-1185">Reference proteome</keyword>
<accession>A0A1V9FU50</accession>
<evidence type="ECO:0000313" key="3">
    <source>
        <dbReference type="Proteomes" id="UP000192796"/>
    </source>
</evidence>
<organism evidence="2 3">
    <name type="scientific">Niastella vici</name>
    <dbReference type="NCBI Taxonomy" id="1703345"/>
    <lineage>
        <taxon>Bacteria</taxon>
        <taxon>Pseudomonadati</taxon>
        <taxon>Bacteroidota</taxon>
        <taxon>Chitinophagia</taxon>
        <taxon>Chitinophagales</taxon>
        <taxon>Chitinophagaceae</taxon>
        <taxon>Niastella</taxon>
    </lineage>
</organism>
<dbReference type="OrthoDB" id="9796521at2"/>
<dbReference type="STRING" id="1703345.A3860_30980"/>
<dbReference type="InterPro" id="IPR037523">
    <property type="entry name" value="VOC_core"/>
</dbReference>
<evidence type="ECO:0000313" key="2">
    <source>
        <dbReference type="EMBL" id="OQP61899.1"/>
    </source>
</evidence>
<dbReference type="RefSeq" id="WP_081150403.1">
    <property type="nucleotide sequence ID" value="NZ_LVYD01000055.1"/>
</dbReference>
<dbReference type="PROSITE" id="PS51819">
    <property type="entry name" value="VOC"/>
    <property type="match status" value="1"/>
</dbReference>
<dbReference type="SUPFAM" id="SSF54593">
    <property type="entry name" value="Glyoxalase/Bleomycin resistance protein/Dihydroxybiphenyl dioxygenase"/>
    <property type="match status" value="1"/>
</dbReference>